<keyword evidence="2" id="KW-1185">Reference proteome</keyword>
<dbReference type="Proteomes" id="UP000467700">
    <property type="component" value="Unassembled WGS sequence"/>
</dbReference>
<comment type="caution">
    <text evidence="1">The sequence shown here is derived from an EMBL/GenBank/DDBJ whole genome shotgun (WGS) entry which is preliminary data.</text>
</comment>
<sequence>MPNLQFFYLQNVKDCPGSQTSDHHLSATDTALVQLLTTSTLDSTEPLLLGLQCLHLAYPCQEDDHGTRANVYAEMVRTRAAMRRRRRMLPSSSGAFFEFALSSERQQDAETVEPYILSTISKIRSVSTPECVVEASIIE</sequence>
<reference evidence="1 2" key="1">
    <citation type="submission" date="2020-01" db="EMBL/GenBank/DDBJ databases">
        <authorList>
            <person name="Gupta K D."/>
        </authorList>
    </citation>
    <scope>NUCLEOTIDE SEQUENCE [LARGE SCALE GENOMIC DNA]</scope>
</reference>
<evidence type="ECO:0000313" key="1">
    <source>
        <dbReference type="EMBL" id="CAA7257464.1"/>
    </source>
</evidence>
<evidence type="ECO:0000313" key="2">
    <source>
        <dbReference type="Proteomes" id="UP000467700"/>
    </source>
</evidence>
<accession>A0A8S0XJ79</accession>
<gene>
    <name evidence="1" type="ORF">AAE3_LOCUS537</name>
</gene>
<dbReference type="AlphaFoldDB" id="A0A8S0XJ79"/>
<dbReference type="EMBL" id="CACVBS010000001">
    <property type="protein sequence ID" value="CAA7257464.1"/>
    <property type="molecule type" value="Genomic_DNA"/>
</dbReference>
<proteinExistence type="predicted"/>
<protein>
    <submittedName>
        <fullName evidence="1">Uncharacterized protein</fullName>
    </submittedName>
</protein>
<organism evidence="1 2">
    <name type="scientific">Cyclocybe aegerita</name>
    <name type="common">Black poplar mushroom</name>
    <name type="synonym">Agrocybe aegerita</name>
    <dbReference type="NCBI Taxonomy" id="1973307"/>
    <lineage>
        <taxon>Eukaryota</taxon>
        <taxon>Fungi</taxon>
        <taxon>Dikarya</taxon>
        <taxon>Basidiomycota</taxon>
        <taxon>Agaricomycotina</taxon>
        <taxon>Agaricomycetes</taxon>
        <taxon>Agaricomycetidae</taxon>
        <taxon>Agaricales</taxon>
        <taxon>Agaricineae</taxon>
        <taxon>Bolbitiaceae</taxon>
        <taxon>Cyclocybe</taxon>
    </lineage>
</organism>
<name>A0A8S0XJ79_CYCAE</name>